<feature type="region of interest" description="Disordered" evidence="1">
    <location>
        <begin position="1"/>
        <end position="196"/>
    </location>
</feature>
<organism evidence="2 3">
    <name type="scientific">Ranatra chinensis</name>
    <dbReference type="NCBI Taxonomy" id="642074"/>
    <lineage>
        <taxon>Eukaryota</taxon>
        <taxon>Metazoa</taxon>
        <taxon>Ecdysozoa</taxon>
        <taxon>Arthropoda</taxon>
        <taxon>Hexapoda</taxon>
        <taxon>Insecta</taxon>
        <taxon>Pterygota</taxon>
        <taxon>Neoptera</taxon>
        <taxon>Paraneoptera</taxon>
        <taxon>Hemiptera</taxon>
        <taxon>Heteroptera</taxon>
        <taxon>Panheteroptera</taxon>
        <taxon>Nepomorpha</taxon>
        <taxon>Nepidae</taxon>
        <taxon>Ranatrinae</taxon>
        <taxon>Ranatra</taxon>
    </lineage>
</organism>
<evidence type="ECO:0000313" key="3">
    <source>
        <dbReference type="Proteomes" id="UP001558652"/>
    </source>
</evidence>
<sequence>MDRKEWTVEDERTKKEVRLSPVEEEEPSGGEKERQEGTEEDGLRWAKRIAEIPPPEVVREESKFDLPSSPAQEDDEKTSEDEEGLEDVSDEYEPDELQSAEVEELGPPPPPAAPVPYMEVCPAPLPLPLPVQPHNRSNPSPFAIVDSARAAPLPSPEQPLAPLSQVTEQTSTSSAQTPPAPHDLQSKKNKKKKRGIIAKIFGRKKIDVISHH</sequence>
<comment type="caution">
    <text evidence="2">The sequence shown here is derived from an EMBL/GenBank/DDBJ whole genome shotgun (WGS) entry which is preliminary data.</text>
</comment>
<feature type="compositionally biased region" description="Acidic residues" evidence="1">
    <location>
        <begin position="72"/>
        <end position="104"/>
    </location>
</feature>
<name>A0ABD0YYN5_9HEMI</name>
<proteinExistence type="predicted"/>
<evidence type="ECO:0000313" key="2">
    <source>
        <dbReference type="EMBL" id="KAL1128933.1"/>
    </source>
</evidence>
<dbReference type="AlphaFoldDB" id="A0ABD0YYN5"/>
<feature type="compositionally biased region" description="Polar residues" evidence="1">
    <location>
        <begin position="164"/>
        <end position="177"/>
    </location>
</feature>
<feature type="compositionally biased region" description="Basic residues" evidence="1">
    <location>
        <begin position="187"/>
        <end position="196"/>
    </location>
</feature>
<accession>A0ABD0YYN5</accession>
<dbReference type="EMBL" id="JBFDAA010000009">
    <property type="protein sequence ID" value="KAL1128933.1"/>
    <property type="molecule type" value="Genomic_DNA"/>
</dbReference>
<feature type="compositionally biased region" description="Basic and acidic residues" evidence="1">
    <location>
        <begin position="29"/>
        <end position="50"/>
    </location>
</feature>
<reference evidence="2 3" key="1">
    <citation type="submission" date="2024-07" db="EMBL/GenBank/DDBJ databases">
        <title>Chromosome-level genome assembly of the water stick insect Ranatra chinensis (Heteroptera: Nepidae).</title>
        <authorList>
            <person name="Liu X."/>
        </authorList>
    </citation>
    <scope>NUCLEOTIDE SEQUENCE [LARGE SCALE GENOMIC DNA]</scope>
    <source>
        <strain evidence="2">Cailab_2021Rc</strain>
        <tissue evidence="2">Muscle</tissue>
    </source>
</reference>
<feature type="compositionally biased region" description="Basic and acidic residues" evidence="1">
    <location>
        <begin position="1"/>
        <end position="18"/>
    </location>
</feature>
<keyword evidence="3" id="KW-1185">Reference proteome</keyword>
<dbReference type="Proteomes" id="UP001558652">
    <property type="component" value="Unassembled WGS sequence"/>
</dbReference>
<protein>
    <submittedName>
        <fullName evidence="2">Uncharacterized protein</fullName>
    </submittedName>
</protein>
<evidence type="ECO:0000256" key="1">
    <source>
        <dbReference type="SAM" id="MobiDB-lite"/>
    </source>
</evidence>
<gene>
    <name evidence="2" type="ORF">AAG570_013467</name>
</gene>